<feature type="signal peptide" evidence="4">
    <location>
        <begin position="1"/>
        <end position="21"/>
    </location>
</feature>
<dbReference type="STRING" id="485917.Phep_3359"/>
<sequence>MKNSIKLMLLCLLLSQSRLKAQEVTSNLQYVDPTIGAVGHILEPTRPTMHLPNSMVRVYPVRKDQLDDQISYFPLNMYSHRIGNVFALMPYNGVVNEKSWKQRFTYDLEKTAPHYYTAVLEESGIKVEFSPSERSGYYRFKFPSASANWLRLGVVNETGELKVSGKRILSGSEDFQGMKAYFYGELNADVTESKYKDGTGNKNLFLKVGNSHGVEFRYGISYISVEQAKINLEKEIPNWGFEKVKSTAKQVWEEALNQITVEGGTLAYKRSFYTALYRTYERMVNINEYGRYYSAYDHKVHSDSRPFYVDNWIWDSYLAHQPLHMILNPDRQADMISSYVNMYEQSGWMPSFALVFGDNPCMTGNHAAAWITDAWFKGIRNFNVEKAYAGLKKNSLEATLLPWRNGPAIGLDSFYAEKGYFPALRPGEKESVNEVHDFEKRQSVAVTLQQSYDDWCISKLAGTLGKAADSKLFLAKAENYKNVFRESKGFMWPKDDKGQWIEPFDPKFSGGQGGREYFTENNAYTYNWDVKHDLEGLFKLMGGKQAAENKLDNLFREDLGRSKYVLWNTFPDATGLVGQFVMGNEPSFHIPYLYNDLGSPWKTQKRIRMLMDTWFTDNLFSIPGDEDGGGMSAFVVFSMMGFYPVTPGIPVYHIGSPVFNKISLKLKNGKTFTVVARNNSSTAKYIQSAKLNGVNWDKHSFNHADILKGGNLELVMGETPNKQWGKTK</sequence>
<protein>
    <submittedName>
        <fullName evidence="7">Alpha-1,2-mannosidase</fullName>
    </submittedName>
</protein>
<name>C6XSJ0_PEDHD</name>
<dbReference type="PANTHER" id="PTHR12143">
    <property type="entry name" value="PEPTIDE N-GLYCANASE PNGASE -RELATED"/>
    <property type="match status" value="1"/>
</dbReference>
<evidence type="ECO:0000313" key="8">
    <source>
        <dbReference type="Proteomes" id="UP000000852"/>
    </source>
</evidence>
<dbReference type="GO" id="GO:0005829">
    <property type="term" value="C:cytosol"/>
    <property type="evidence" value="ECO:0007669"/>
    <property type="project" value="TreeGrafter"/>
</dbReference>
<feature type="domain" description="Glycosyl hydrolase family 92 N-terminal" evidence="6">
    <location>
        <begin position="30"/>
        <end position="201"/>
    </location>
</feature>
<reference evidence="7 8" key="1">
    <citation type="journal article" date="2009" name="Stand. Genomic Sci.">
        <title>Complete genome sequence of Pedobacter heparinus type strain (HIM 762-3).</title>
        <authorList>
            <person name="Han C."/>
            <person name="Spring S."/>
            <person name="Lapidus A."/>
            <person name="Del Rio T.G."/>
            <person name="Tice H."/>
            <person name="Copeland A."/>
            <person name="Cheng J.F."/>
            <person name="Lucas S."/>
            <person name="Chen F."/>
            <person name="Nolan M."/>
            <person name="Bruce D."/>
            <person name="Goodwin L."/>
            <person name="Pitluck S."/>
            <person name="Ivanova N."/>
            <person name="Mavromatis K."/>
            <person name="Mikhailova N."/>
            <person name="Pati A."/>
            <person name="Chen A."/>
            <person name="Palaniappan K."/>
            <person name="Land M."/>
            <person name="Hauser L."/>
            <person name="Chang Y.J."/>
            <person name="Jeffries C.C."/>
            <person name="Saunders E."/>
            <person name="Chertkov O."/>
            <person name="Brettin T."/>
            <person name="Goker M."/>
            <person name="Rohde M."/>
            <person name="Bristow J."/>
            <person name="Eisen J.A."/>
            <person name="Markowitz V."/>
            <person name="Hugenholtz P."/>
            <person name="Kyrpides N.C."/>
            <person name="Klenk H.P."/>
            <person name="Detter J.C."/>
        </authorList>
    </citation>
    <scope>NUCLEOTIDE SEQUENCE [LARGE SCALE GENOMIC DNA]</scope>
    <source>
        <strain evidence="8">ATCC 13125 / DSM 2366 / CIP 104194 / JCM 7457 / NBRC 12017 / NCIMB 9290 / NRRL B-14731 / HIM 762-3</strain>
    </source>
</reference>
<dbReference type="RefSeq" id="WP_015809162.1">
    <property type="nucleotide sequence ID" value="NC_013061.1"/>
</dbReference>
<keyword evidence="4" id="KW-0732">Signal</keyword>
<dbReference type="Pfam" id="PF07971">
    <property type="entry name" value="Glyco_hydro_92"/>
    <property type="match status" value="1"/>
</dbReference>
<dbReference type="GO" id="GO:0030246">
    <property type="term" value="F:carbohydrate binding"/>
    <property type="evidence" value="ECO:0007669"/>
    <property type="project" value="InterPro"/>
</dbReference>
<evidence type="ECO:0000259" key="6">
    <source>
        <dbReference type="Pfam" id="PF17678"/>
    </source>
</evidence>
<dbReference type="InterPro" id="IPR014718">
    <property type="entry name" value="GH-type_carb-bd"/>
</dbReference>
<proteinExistence type="predicted"/>
<dbReference type="GO" id="GO:0000224">
    <property type="term" value="F:peptide-N4-(N-acetyl-beta-glucosaminyl)asparagine amidase activity"/>
    <property type="evidence" value="ECO:0007669"/>
    <property type="project" value="TreeGrafter"/>
</dbReference>
<evidence type="ECO:0000259" key="5">
    <source>
        <dbReference type="Pfam" id="PF07971"/>
    </source>
</evidence>
<keyword evidence="3" id="KW-0106">Calcium</keyword>
<dbReference type="Gene3D" id="3.30.2080.10">
    <property type="entry name" value="GH92 mannosidase domain"/>
    <property type="match status" value="1"/>
</dbReference>
<evidence type="ECO:0000256" key="2">
    <source>
        <dbReference type="ARBA" id="ARBA00011245"/>
    </source>
</evidence>
<dbReference type="InterPro" id="IPR050883">
    <property type="entry name" value="PNGase"/>
</dbReference>
<evidence type="ECO:0000256" key="3">
    <source>
        <dbReference type="ARBA" id="ARBA00022837"/>
    </source>
</evidence>
<comment type="cofactor">
    <cofactor evidence="1">
        <name>Ca(2+)</name>
        <dbReference type="ChEBI" id="CHEBI:29108"/>
    </cofactor>
</comment>
<dbReference type="KEGG" id="phe:Phep_3359"/>
<dbReference type="InterPro" id="IPR041371">
    <property type="entry name" value="GH92_N"/>
</dbReference>
<gene>
    <name evidence="7" type="ordered locus">Phep_3359</name>
</gene>
<dbReference type="HOGENOM" id="CLU_003690_2_2_10"/>
<keyword evidence="8" id="KW-1185">Reference proteome</keyword>
<dbReference type="Gene3D" id="1.20.1050.60">
    <property type="entry name" value="alpha-1,2-mannosidase"/>
    <property type="match status" value="1"/>
</dbReference>
<evidence type="ECO:0000313" key="7">
    <source>
        <dbReference type="EMBL" id="ACU05553.1"/>
    </source>
</evidence>
<dbReference type="NCBIfam" id="TIGR01180">
    <property type="entry name" value="aman2_put"/>
    <property type="match status" value="1"/>
</dbReference>
<dbReference type="InterPro" id="IPR008928">
    <property type="entry name" value="6-hairpin_glycosidase_sf"/>
</dbReference>
<dbReference type="Pfam" id="PF17678">
    <property type="entry name" value="Glyco_hydro_92N"/>
    <property type="match status" value="1"/>
</dbReference>
<accession>C6XSJ0</accession>
<evidence type="ECO:0000256" key="4">
    <source>
        <dbReference type="SAM" id="SignalP"/>
    </source>
</evidence>
<organism evidence="7 8">
    <name type="scientific">Pedobacter heparinus (strain ATCC 13125 / DSM 2366 / CIP 104194 / JCM 7457 / NBRC 12017 / NCIMB 9290 / NRRL B-14731 / HIM 762-3)</name>
    <dbReference type="NCBI Taxonomy" id="485917"/>
    <lineage>
        <taxon>Bacteria</taxon>
        <taxon>Pseudomonadati</taxon>
        <taxon>Bacteroidota</taxon>
        <taxon>Sphingobacteriia</taxon>
        <taxon>Sphingobacteriales</taxon>
        <taxon>Sphingobacteriaceae</taxon>
        <taxon>Pedobacter</taxon>
    </lineage>
</organism>
<dbReference type="EMBL" id="CP001681">
    <property type="protein sequence ID" value="ACU05553.1"/>
    <property type="molecule type" value="Genomic_DNA"/>
</dbReference>
<dbReference type="FunFam" id="3.30.2080.10:FF:000001">
    <property type="entry name" value="Alpha-1,2-mannosidase subfamily"/>
    <property type="match status" value="1"/>
</dbReference>
<dbReference type="Proteomes" id="UP000000852">
    <property type="component" value="Chromosome"/>
</dbReference>
<dbReference type="CAZy" id="GH92">
    <property type="family name" value="Glycoside Hydrolase Family 92"/>
</dbReference>
<dbReference type="InterPro" id="IPR005887">
    <property type="entry name" value="GH92_a_mannosidase_put"/>
</dbReference>
<dbReference type="SUPFAM" id="SSF48208">
    <property type="entry name" value="Six-hairpin glycosidases"/>
    <property type="match status" value="1"/>
</dbReference>
<comment type="subunit">
    <text evidence="2">Monomer.</text>
</comment>
<dbReference type="GO" id="GO:0005975">
    <property type="term" value="P:carbohydrate metabolic process"/>
    <property type="evidence" value="ECO:0007669"/>
    <property type="project" value="InterPro"/>
</dbReference>
<dbReference type="PANTHER" id="PTHR12143:SF43">
    <property type="entry name" value="PUTATIVE-RELATED"/>
    <property type="match status" value="1"/>
</dbReference>
<dbReference type="OrthoDB" id="9758101at2"/>
<dbReference type="InterPro" id="IPR012939">
    <property type="entry name" value="Glyco_hydro_92"/>
</dbReference>
<evidence type="ECO:0000256" key="1">
    <source>
        <dbReference type="ARBA" id="ARBA00001913"/>
    </source>
</evidence>
<dbReference type="GO" id="GO:0006516">
    <property type="term" value="P:glycoprotein catabolic process"/>
    <property type="evidence" value="ECO:0007669"/>
    <property type="project" value="TreeGrafter"/>
</dbReference>
<dbReference type="Gene3D" id="1.20.1610.10">
    <property type="entry name" value="alpha-1,2-mannosidases domains"/>
    <property type="match status" value="1"/>
</dbReference>
<feature type="chain" id="PRO_5002971702" evidence="4">
    <location>
        <begin position="22"/>
        <end position="728"/>
    </location>
</feature>
<feature type="domain" description="Glycosyl hydrolase family 92" evidence="5">
    <location>
        <begin position="227"/>
        <end position="718"/>
    </location>
</feature>
<dbReference type="AlphaFoldDB" id="C6XSJ0"/>
<dbReference type="eggNOG" id="COG3537">
    <property type="taxonomic scope" value="Bacteria"/>
</dbReference>
<dbReference type="Gene3D" id="2.70.98.10">
    <property type="match status" value="1"/>
</dbReference>